<keyword evidence="1" id="KW-1133">Transmembrane helix</keyword>
<dbReference type="Proteomes" id="UP001461498">
    <property type="component" value="Unassembled WGS sequence"/>
</dbReference>
<dbReference type="EMBL" id="JAPXFL010000008">
    <property type="protein sequence ID" value="KAK9502747.1"/>
    <property type="molecule type" value="Genomic_DNA"/>
</dbReference>
<sequence>MAYFSFFHLVLVYGLILWGCAPNIDREFKMQKKKKKKKKKVIRIMFWREGELWGYVRTVADPSTTIMLRALLC</sequence>
<name>A0AAW1CWN4_9HEMI</name>
<keyword evidence="1" id="KW-0472">Membrane</keyword>
<keyword evidence="1" id="KW-0812">Transmembrane</keyword>
<keyword evidence="3" id="KW-1185">Reference proteome</keyword>
<accession>A0AAW1CWN4</accession>
<comment type="caution">
    <text evidence="2">The sequence shown here is derived from an EMBL/GenBank/DDBJ whole genome shotgun (WGS) entry which is preliminary data.</text>
</comment>
<organism evidence="2 3">
    <name type="scientific">Rhynocoris fuscipes</name>
    <dbReference type="NCBI Taxonomy" id="488301"/>
    <lineage>
        <taxon>Eukaryota</taxon>
        <taxon>Metazoa</taxon>
        <taxon>Ecdysozoa</taxon>
        <taxon>Arthropoda</taxon>
        <taxon>Hexapoda</taxon>
        <taxon>Insecta</taxon>
        <taxon>Pterygota</taxon>
        <taxon>Neoptera</taxon>
        <taxon>Paraneoptera</taxon>
        <taxon>Hemiptera</taxon>
        <taxon>Heteroptera</taxon>
        <taxon>Panheteroptera</taxon>
        <taxon>Cimicomorpha</taxon>
        <taxon>Reduviidae</taxon>
        <taxon>Harpactorinae</taxon>
        <taxon>Harpactorini</taxon>
        <taxon>Rhynocoris</taxon>
    </lineage>
</organism>
<evidence type="ECO:0000313" key="2">
    <source>
        <dbReference type="EMBL" id="KAK9502747.1"/>
    </source>
</evidence>
<evidence type="ECO:0000256" key="1">
    <source>
        <dbReference type="SAM" id="Phobius"/>
    </source>
</evidence>
<reference evidence="2 3" key="1">
    <citation type="submission" date="2022-12" db="EMBL/GenBank/DDBJ databases">
        <title>Chromosome-level genome assembly of true bugs.</title>
        <authorList>
            <person name="Ma L."/>
            <person name="Li H."/>
        </authorList>
    </citation>
    <scope>NUCLEOTIDE SEQUENCE [LARGE SCALE GENOMIC DNA]</scope>
    <source>
        <strain evidence="2">Lab_2022b</strain>
    </source>
</reference>
<dbReference type="AlphaFoldDB" id="A0AAW1CWN4"/>
<protein>
    <submittedName>
        <fullName evidence="2">Uncharacterized protein</fullName>
    </submittedName>
</protein>
<proteinExistence type="predicted"/>
<feature type="transmembrane region" description="Helical" evidence="1">
    <location>
        <begin position="6"/>
        <end position="24"/>
    </location>
</feature>
<evidence type="ECO:0000313" key="3">
    <source>
        <dbReference type="Proteomes" id="UP001461498"/>
    </source>
</evidence>
<gene>
    <name evidence="2" type="ORF">O3M35_011457</name>
</gene>